<evidence type="ECO:0000256" key="8">
    <source>
        <dbReference type="SAM" id="Phobius"/>
    </source>
</evidence>
<dbReference type="InterPro" id="IPR023271">
    <property type="entry name" value="Aquaporin-like"/>
</dbReference>
<dbReference type="Gene3D" id="1.20.1080.10">
    <property type="entry name" value="Glycerol uptake facilitator protein"/>
    <property type="match status" value="1"/>
</dbReference>
<name>A0A1D7QTQ7_9BACI</name>
<dbReference type="InterPro" id="IPR000425">
    <property type="entry name" value="MIP"/>
</dbReference>
<evidence type="ECO:0000256" key="4">
    <source>
        <dbReference type="ARBA" id="ARBA00022692"/>
    </source>
</evidence>
<dbReference type="OrthoDB" id="9807293at2"/>
<dbReference type="Pfam" id="PF00230">
    <property type="entry name" value="MIP"/>
    <property type="match status" value="1"/>
</dbReference>
<reference evidence="9 10" key="1">
    <citation type="submission" date="2015-08" db="EMBL/GenBank/DDBJ databases">
        <title>The complete genome sequence of Bacillus beveridgei MLTeJB.</title>
        <authorList>
            <person name="Hanson T.E."/>
            <person name="Mesa C."/>
            <person name="Basesman S.M."/>
            <person name="Oremland R.S."/>
        </authorList>
    </citation>
    <scope>NUCLEOTIDE SEQUENCE [LARGE SCALE GENOMIC DNA]</scope>
    <source>
        <strain evidence="9 10">MLTeJB</strain>
    </source>
</reference>
<feature type="transmembrane region" description="Helical" evidence="8">
    <location>
        <begin position="240"/>
        <end position="259"/>
    </location>
</feature>
<dbReference type="PRINTS" id="PR00783">
    <property type="entry name" value="MINTRINSICP"/>
</dbReference>
<proteinExistence type="inferred from homology"/>
<evidence type="ECO:0000256" key="3">
    <source>
        <dbReference type="ARBA" id="ARBA00022448"/>
    </source>
</evidence>
<feature type="transmembrane region" description="Helical" evidence="8">
    <location>
        <begin position="213"/>
        <end position="234"/>
    </location>
</feature>
<dbReference type="KEGG" id="bbev:BBEV_1035"/>
<feature type="transmembrane region" description="Helical" evidence="8">
    <location>
        <begin position="34"/>
        <end position="55"/>
    </location>
</feature>
<dbReference type="RefSeq" id="WP_069364499.1">
    <property type="nucleotide sequence ID" value="NZ_CP012502.1"/>
</dbReference>
<dbReference type="InterPro" id="IPR022357">
    <property type="entry name" value="MIP_CS"/>
</dbReference>
<dbReference type="PANTHER" id="PTHR43829">
    <property type="entry name" value="AQUAPORIN OR AQUAGLYCEROPORIN RELATED"/>
    <property type="match status" value="1"/>
</dbReference>
<comment type="similarity">
    <text evidence="2 7">Belongs to the MIP/aquaporin (TC 1.A.8) family.</text>
</comment>
<dbReference type="Proteomes" id="UP000094463">
    <property type="component" value="Chromosome"/>
</dbReference>
<evidence type="ECO:0000256" key="6">
    <source>
        <dbReference type="ARBA" id="ARBA00023136"/>
    </source>
</evidence>
<organism evidence="9 10">
    <name type="scientific">Salisediminibacterium beveridgei</name>
    <dbReference type="NCBI Taxonomy" id="632773"/>
    <lineage>
        <taxon>Bacteria</taxon>
        <taxon>Bacillati</taxon>
        <taxon>Bacillota</taxon>
        <taxon>Bacilli</taxon>
        <taxon>Bacillales</taxon>
        <taxon>Bacillaceae</taxon>
        <taxon>Salisediminibacterium</taxon>
    </lineage>
</organism>
<keyword evidence="5 8" id="KW-1133">Transmembrane helix</keyword>
<evidence type="ECO:0000256" key="5">
    <source>
        <dbReference type="ARBA" id="ARBA00022989"/>
    </source>
</evidence>
<accession>A0A1D7QTQ7</accession>
<gene>
    <name evidence="9" type="primary">glpF</name>
    <name evidence="9" type="ORF">BBEV_1035</name>
</gene>
<dbReference type="PROSITE" id="PS00221">
    <property type="entry name" value="MIP"/>
    <property type="match status" value="1"/>
</dbReference>
<dbReference type="SUPFAM" id="SSF81338">
    <property type="entry name" value="Aquaporin-like"/>
    <property type="match status" value="1"/>
</dbReference>
<evidence type="ECO:0000313" key="10">
    <source>
        <dbReference type="Proteomes" id="UP000094463"/>
    </source>
</evidence>
<dbReference type="EMBL" id="CP012502">
    <property type="protein sequence ID" value="AOM82404.1"/>
    <property type="molecule type" value="Genomic_DNA"/>
</dbReference>
<evidence type="ECO:0000313" key="9">
    <source>
        <dbReference type="EMBL" id="AOM82404.1"/>
    </source>
</evidence>
<evidence type="ECO:0000256" key="7">
    <source>
        <dbReference type="RuleBase" id="RU000477"/>
    </source>
</evidence>
<dbReference type="GO" id="GO:0015254">
    <property type="term" value="F:glycerol channel activity"/>
    <property type="evidence" value="ECO:0007669"/>
    <property type="project" value="TreeGrafter"/>
</dbReference>
<feature type="transmembrane region" description="Helical" evidence="8">
    <location>
        <begin position="134"/>
        <end position="151"/>
    </location>
</feature>
<dbReference type="AlphaFoldDB" id="A0A1D7QTQ7"/>
<dbReference type="PATRIC" id="fig|632773.3.peg.1098"/>
<protein>
    <submittedName>
        <fullName evidence="9">Glycerol uptake facilitator protein</fullName>
    </submittedName>
</protein>
<dbReference type="STRING" id="632773.BBEV_1035"/>
<comment type="subcellular location">
    <subcellularLocation>
        <location evidence="1">Membrane</location>
        <topology evidence="1">Multi-pass membrane protein</topology>
    </subcellularLocation>
</comment>
<dbReference type="NCBIfam" id="TIGR00861">
    <property type="entry name" value="MIP"/>
    <property type="match status" value="1"/>
</dbReference>
<feature type="transmembrane region" description="Helical" evidence="8">
    <location>
        <begin position="163"/>
        <end position="184"/>
    </location>
</feature>
<dbReference type="PANTHER" id="PTHR43829:SF9">
    <property type="entry name" value="AQUAPORIN-9"/>
    <property type="match status" value="1"/>
</dbReference>
<keyword evidence="3 7" id="KW-0813">Transport</keyword>
<keyword evidence="4 7" id="KW-0812">Transmembrane</keyword>
<dbReference type="GO" id="GO:0005886">
    <property type="term" value="C:plasma membrane"/>
    <property type="evidence" value="ECO:0007669"/>
    <property type="project" value="TreeGrafter"/>
</dbReference>
<keyword evidence="6 8" id="KW-0472">Membrane</keyword>
<sequence length="283" mass="29751">MSPVLAEFIGTMLLIIFGGGVVAGVVLKGTKSEAGGWIVITFAWGLGVAMAVYAIGDISGGHINPAVTVGLAAIGDFAWADVPGYVLAQIAGAFTGGVLVFFHYYPHWKETQDQGAKLAVFSTGPAIKHTPQNYFSEVLGTFVLLFGIMFLGGNEFSAGLNPLIVGLLIVVIGMSLGGTTGYAINPARDLGPRIAHALLPIAGKGSSDWGYSWIPVVGPIIGGGLGSTLYVALYQGNPPLLLWVFIAAFFVVLFASMQMQKKNVAEEIKQGEEIQHNPEERAN</sequence>
<keyword evidence="10" id="KW-1185">Reference proteome</keyword>
<evidence type="ECO:0000256" key="2">
    <source>
        <dbReference type="ARBA" id="ARBA00006175"/>
    </source>
</evidence>
<dbReference type="InterPro" id="IPR050363">
    <property type="entry name" value="MIP/Aquaporin"/>
</dbReference>
<feature type="transmembrane region" description="Helical" evidence="8">
    <location>
        <begin position="85"/>
        <end position="105"/>
    </location>
</feature>
<evidence type="ECO:0000256" key="1">
    <source>
        <dbReference type="ARBA" id="ARBA00004141"/>
    </source>
</evidence>
<feature type="transmembrane region" description="Helical" evidence="8">
    <location>
        <begin position="6"/>
        <end position="27"/>
    </location>
</feature>